<name>A0A220S3P9_9NEIS</name>
<organism evidence="1 2">
    <name type="scientific">Neisseria chenwenguii</name>
    <dbReference type="NCBI Taxonomy" id="1853278"/>
    <lineage>
        <taxon>Bacteria</taxon>
        <taxon>Pseudomonadati</taxon>
        <taxon>Pseudomonadota</taxon>
        <taxon>Betaproteobacteria</taxon>
        <taxon>Neisseriales</taxon>
        <taxon>Neisseriaceae</taxon>
        <taxon>Neisseria</taxon>
    </lineage>
</organism>
<evidence type="ECO:0000313" key="1">
    <source>
        <dbReference type="EMBL" id="ASK27835.1"/>
    </source>
</evidence>
<sequence length="227" mass="26224">MKQPEKFYDVYVSYPPGVDRERVNACIYDNLPENEATDLVNSLVERAQVIIAENCTLDERENAHQYFSYLGLDVIIRHSMALTEEEKPDDKEALSAASNNLHQCPVCNTIIENLDDTECKVCHFHFAGTNAQTINRKRIEWQEKLAFEHKRQAEIEHMLRLEKEQEEKRLRKQIRAELEEKLQEELGHNPNMLAIKTAKRQKLIIGTLVAFGMIALIAIGYLAAKFL</sequence>
<protein>
    <submittedName>
        <fullName evidence="1">Uncharacterized protein</fullName>
    </submittedName>
</protein>
<gene>
    <name evidence="1" type="ORF">BG910_08870</name>
</gene>
<dbReference type="RefSeq" id="WP_089036530.1">
    <property type="nucleotide sequence ID" value="NZ_CP022278.1"/>
</dbReference>
<reference evidence="1 2" key="1">
    <citation type="submission" date="2017-06" db="EMBL/GenBank/DDBJ databases">
        <title>Neisseria chenwenguii sp. nov., isolated from the intestinal contents of Tibetan Plateau Pika in Yushu, Qinghai Province, China.</title>
        <authorList>
            <person name="Zhang G."/>
        </authorList>
    </citation>
    <scope>NUCLEOTIDE SEQUENCE [LARGE SCALE GENOMIC DNA]</scope>
    <source>
        <strain evidence="1 2">10023</strain>
    </source>
</reference>
<dbReference type="Proteomes" id="UP000198238">
    <property type="component" value="Chromosome"/>
</dbReference>
<dbReference type="AlphaFoldDB" id="A0A220S3P9"/>
<dbReference type="OrthoDB" id="8605782at2"/>
<accession>A0A220S3P9</accession>
<dbReference type="EMBL" id="CP022278">
    <property type="protein sequence ID" value="ASK27835.1"/>
    <property type="molecule type" value="Genomic_DNA"/>
</dbReference>
<proteinExistence type="predicted"/>
<keyword evidence="2" id="KW-1185">Reference proteome</keyword>
<dbReference type="KEGG" id="nei:BG910_08870"/>
<evidence type="ECO:0000313" key="2">
    <source>
        <dbReference type="Proteomes" id="UP000198238"/>
    </source>
</evidence>